<dbReference type="EMBL" id="JAIPUX010000439">
    <property type="protein sequence ID" value="KAH0629007.1"/>
    <property type="molecule type" value="Genomic_DNA"/>
</dbReference>
<gene>
    <name evidence="2" type="ORF">JD844_010736</name>
</gene>
<sequence length="298" mass="32207">MQLNVPNGPQPPQNPSVVQWNHCKYYSLDQRGQKPGDIYNPDTSAQANNQMSSPITSPTQSPTPSPVTNLNSVCTGLSPLPVLTQFPRPVGPAQGDGRYSLLGQPLQYNLSICPPPLLHNQSNYTAHQGQTGMKHGGRSKKQTLKSASTDLGTSDVGKCQTPIPYGTSHFSHPSTHTLLPLFLPTVLGRVLEVTDLPEGITRTEADKLFTQLAMSGAKIQWLKETHGRPGGGGDNNHGTAENGRHNDLAALYTIVAVFPSPLAAQNASLRLNNSLSCFKLRMAKKNYDLRVLERASSQ</sequence>
<evidence type="ECO:0008006" key="4">
    <source>
        <dbReference type="Google" id="ProtNLM"/>
    </source>
</evidence>
<evidence type="ECO:0000313" key="2">
    <source>
        <dbReference type="EMBL" id="KAH0629007.1"/>
    </source>
</evidence>
<feature type="compositionally biased region" description="Low complexity" evidence="1">
    <location>
        <begin position="52"/>
        <end position="67"/>
    </location>
</feature>
<protein>
    <recommendedName>
        <fullName evidence="4">R3H domain-containing protein 2</fullName>
    </recommendedName>
</protein>
<name>A0ABQ7TGW8_PHRPL</name>
<evidence type="ECO:0000256" key="1">
    <source>
        <dbReference type="SAM" id="MobiDB-lite"/>
    </source>
</evidence>
<proteinExistence type="predicted"/>
<dbReference type="Proteomes" id="UP000826234">
    <property type="component" value="Unassembled WGS sequence"/>
</dbReference>
<evidence type="ECO:0000313" key="3">
    <source>
        <dbReference type="Proteomes" id="UP000826234"/>
    </source>
</evidence>
<keyword evidence="3" id="KW-1185">Reference proteome</keyword>
<comment type="caution">
    <text evidence="2">The sequence shown here is derived from an EMBL/GenBank/DDBJ whole genome shotgun (WGS) entry which is preliminary data.</text>
</comment>
<reference evidence="2 3" key="1">
    <citation type="journal article" date="2022" name="Gigascience">
        <title>A chromosome-level genome assembly and annotation of the desert horned lizard, Phrynosoma platyrhinos, provides insight into chromosomal rearrangements among reptiles.</title>
        <authorList>
            <person name="Koochekian N."/>
            <person name="Ascanio A."/>
            <person name="Farleigh K."/>
            <person name="Card D.C."/>
            <person name="Schield D.R."/>
            <person name="Castoe T.A."/>
            <person name="Jezkova T."/>
        </authorList>
    </citation>
    <scope>NUCLEOTIDE SEQUENCE [LARGE SCALE GENOMIC DNA]</scope>
    <source>
        <strain evidence="2">NK-2021</strain>
    </source>
</reference>
<organism evidence="2 3">
    <name type="scientific">Phrynosoma platyrhinos</name>
    <name type="common">Desert horned lizard</name>
    <dbReference type="NCBI Taxonomy" id="52577"/>
    <lineage>
        <taxon>Eukaryota</taxon>
        <taxon>Metazoa</taxon>
        <taxon>Chordata</taxon>
        <taxon>Craniata</taxon>
        <taxon>Vertebrata</taxon>
        <taxon>Euteleostomi</taxon>
        <taxon>Lepidosauria</taxon>
        <taxon>Squamata</taxon>
        <taxon>Bifurcata</taxon>
        <taxon>Unidentata</taxon>
        <taxon>Episquamata</taxon>
        <taxon>Toxicofera</taxon>
        <taxon>Iguania</taxon>
        <taxon>Phrynosomatidae</taxon>
        <taxon>Phrynosomatinae</taxon>
        <taxon>Phrynosoma</taxon>
    </lineage>
</organism>
<feature type="compositionally biased region" description="Polar residues" evidence="1">
    <location>
        <begin position="41"/>
        <end position="51"/>
    </location>
</feature>
<feature type="region of interest" description="Disordered" evidence="1">
    <location>
        <begin position="31"/>
        <end position="67"/>
    </location>
</feature>
<accession>A0ABQ7TGW8</accession>